<dbReference type="InterPro" id="IPR050832">
    <property type="entry name" value="Bact_Acetyltransf"/>
</dbReference>
<feature type="domain" description="N-acetyltransferase" evidence="3">
    <location>
        <begin position="9"/>
        <end position="163"/>
    </location>
</feature>
<dbReference type="InterPro" id="IPR016181">
    <property type="entry name" value="Acyl_CoA_acyltransferase"/>
</dbReference>
<reference evidence="4 5" key="1">
    <citation type="submission" date="2019-03" db="EMBL/GenBank/DDBJ databases">
        <title>Draft genome sequences of novel Actinobacteria.</title>
        <authorList>
            <person name="Sahin N."/>
            <person name="Ay H."/>
            <person name="Saygin H."/>
        </authorList>
    </citation>
    <scope>NUCLEOTIDE SEQUENCE [LARGE SCALE GENOMIC DNA]</scope>
    <source>
        <strain evidence="4 5">JCM 30547</strain>
    </source>
</reference>
<evidence type="ECO:0000256" key="1">
    <source>
        <dbReference type="ARBA" id="ARBA00022679"/>
    </source>
</evidence>
<dbReference type="OrthoDB" id="9799092at2"/>
<sequence>MSAVLPDTFTVRPPTKDDAKAVYELVRDYTQAVIGFPDYTLDDAVDELTEPGFEPETDGWLVFDGDSLVGYGSVFGKGEFHVLDIDAVTSDPVVEAYLLGEITRRGRELGAAHGRSSVQLDTGVYRLDTARRERLEAHGYVRGTTFYRMRIDHQAPVPVPEVPAGVVVRRGTPDEQSQRAAHRVVSESFAGQYGFEVRSFEEWRASHEAQSTFDWSGMTLLEIDGKAVAMRECTDGFVEDENCNYIGRLGVLDEARGKGLAKYLLRDQFALDAAAGRSGTLLHVDTNNPTPALGLYLSVGMREFLVIDSVRCKVDV</sequence>
<dbReference type="PANTHER" id="PTHR43877:SF2">
    <property type="entry name" value="AMINOALKYLPHOSPHONATE N-ACETYLTRANSFERASE-RELATED"/>
    <property type="match status" value="1"/>
</dbReference>
<evidence type="ECO:0000259" key="3">
    <source>
        <dbReference type="PROSITE" id="PS51186"/>
    </source>
</evidence>
<dbReference type="PANTHER" id="PTHR43877">
    <property type="entry name" value="AMINOALKYLPHOSPHONATE N-ACETYLTRANSFERASE-RELATED-RELATED"/>
    <property type="match status" value="1"/>
</dbReference>
<dbReference type="SUPFAM" id="SSF55729">
    <property type="entry name" value="Acyl-CoA N-acyltransferases (Nat)"/>
    <property type="match status" value="2"/>
</dbReference>
<dbReference type="Proteomes" id="UP000295075">
    <property type="component" value="Unassembled WGS sequence"/>
</dbReference>
<keyword evidence="2" id="KW-0012">Acyltransferase</keyword>
<dbReference type="RefSeq" id="WP_132414611.1">
    <property type="nucleotide sequence ID" value="NZ_SMKA01000292.1"/>
</dbReference>
<dbReference type="InterPro" id="IPR000182">
    <property type="entry name" value="GNAT_dom"/>
</dbReference>
<evidence type="ECO:0000313" key="4">
    <source>
        <dbReference type="EMBL" id="TDC16918.1"/>
    </source>
</evidence>
<dbReference type="Gene3D" id="3.40.630.30">
    <property type="match status" value="1"/>
</dbReference>
<evidence type="ECO:0000313" key="5">
    <source>
        <dbReference type="Proteomes" id="UP000295075"/>
    </source>
</evidence>
<comment type="caution">
    <text evidence="4">The sequence shown here is derived from an EMBL/GenBank/DDBJ whole genome shotgun (WGS) entry which is preliminary data.</text>
</comment>
<name>A0A4R4P3J2_9ACTN</name>
<keyword evidence="1 4" id="KW-0808">Transferase</keyword>
<gene>
    <name evidence="4" type="ORF">E1261_38095</name>
</gene>
<organism evidence="4 5">
    <name type="scientific">Kribbella albertanoniae</name>
    <dbReference type="NCBI Taxonomy" id="1266829"/>
    <lineage>
        <taxon>Bacteria</taxon>
        <taxon>Bacillati</taxon>
        <taxon>Actinomycetota</taxon>
        <taxon>Actinomycetes</taxon>
        <taxon>Propionibacteriales</taxon>
        <taxon>Kribbellaceae</taxon>
        <taxon>Kribbella</taxon>
    </lineage>
</organism>
<evidence type="ECO:0000256" key="2">
    <source>
        <dbReference type="ARBA" id="ARBA00023315"/>
    </source>
</evidence>
<dbReference type="Pfam" id="PF00583">
    <property type="entry name" value="Acetyltransf_1"/>
    <property type="match status" value="1"/>
</dbReference>
<dbReference type="AlphaFoldDB" id="A0A4R4P3J2"/>
<accession>A0A4R4P3J2</accession>
<keyword evidence="5" id="KW-1185">Reference proteome</keyword>
<dbReference type="GO" id="GO:0016747">
    <property type="term" value="F:acyltransferase activity, transferring groups other than amino-acyl groups"/>
    <property type="evidence" value="ECO:0007669"/>
    <property type="project" value="InterPro"/>
</dbReference>
<dbReference type="CDD" id="cd04301">
    <property type="entry name" value="NAT_SF"/>
    <property type="match status" value="1"/>
</dbReference>
<proteinExistence type="predicted"/>
<dbReference type="PROSITE" id="PS51186">
    <property type="entry name" value="GNAT"/>
    <property type="match status" value="2"/>
</dbReference>
<feature type="domain" description="N-acetyltransferase" evidence="3">
    <location>
        <begin position="166"/>
        <end position="316"/>
    </location>
</feature>
<protein>
    <submittedName>
        <fullName evidence="4">GNAT family N-acetyltransferase</fullName>
    </submittedName>
</protein>
<dbReference type="EMBL" id="SMKA01000292">
    <property type="protein sequence ID" value="TDC16918.1"/>
    <property type="molecule type" value="Genomic_DNA"/>
</dbReference>